<evidence type="ECO:0000256" key="2">
    <source>
        <dbReference type="ARBA" id="ARBA00022801"/>
    </source>
</evidence>
<dbReference type="CDD" id="cd04082">
    <property type="entry name" value="CBM35_pectate_lyase-like"/>
    <property type="match status" value="1"/>
</dbReference>
<organism evidence="6 7">
    <name type="scientific">Ohtaekwangia koreensis</name>
    <dbReference type="NCBI Taxonomy" id="688867"/>
    <lineage>
        <taxon>Bacteria</taxon>
        <taxon>Pseudomonadati</taxon>
        <taxon>Bacteroidota</taxon>
        <taxon>Cytophagia</taxon>
        <taxon>Cytophagales</taxon>
        <taxon>Fulvivirgaceae</taxon>
        <taxon>Ohtaekwangia</taxon>
    </lineage>
</organism>
<comment type="similarity">
    <text evidence="1">Belongs to the glycosyl hydrolase 43 family.</text>
</comment>
<reference evidence="6 7" key="1">
    <citation type="submission" date="2017-02" db="EMBL/GenBank/DDBJ databases">
        <authorList>
            <person name="Peterson S.W."/>
        </authorList>
    </citation>
    <scope>NUCLEOTIDE SEQUENCE [LARGE SCALE GENOMIC DNA]</scope>
    <source>
        <strain evidence="6 7">DSM 25262</strain>
    </source>
</reference>
<evidence type="ECO:0000256" key="4">
    <source>
        <dbReference type="SAM" id="MobiDB-lite"/>
    </source>
</evidence>
<dbReference type="NCBIfam" id="TIGR04183">
    <property type="entry name" value="Por_Secre_tail"/>
    <property type="match status" value="1"/>
</dbReference>
<dbReference type="Pfam" id="PF14200">
    <property type="entry name" value="RicinB_lectin_2"/>
    <property type="match status" value="2"/>
</dbReference>
<dbReference type="InterPro" id="IPR026444">
    <property type="entry name" value="Secre_tail"/>
</dbReference>
<dbReference type="PANTHER" id="PTHR22925">
    <property type="entry name" value="GLYCOSYL HYDROLASE 43 FAMILY MEMBER"/>
    <property type="match status" value="1"/>
</dbReference>
<dbReference type="InterPro" id="IPR000772">
    <property type="entry name" value="Ricin_B_lectin"/>
</dbReference>
<dbReference type="InterPro" id="IPR035992">
    <property type="entry name" value="Ricin_B-like_lectins"/>
</dbReference>
<dbReference type="STRING" id="688867.SAMN05660236_2362"/>
<dbReference type="PANTHER" id="PTHR22925:SF3">
    <property type="entry name" value="GLYCOSYL HYDROLASE FAMILY PROTEIN 43"/>
    <property type="match status" value="1"/>
</dbReference>
<dbReference type="GO" id="GO:0030246">
    <property type="term" value="F:carbohydrate binding"/>
    <property type="evidence" value="ECO:0007669"/>
    <property type="project" value="InterPro"/>
</dbReference>
<protein>
    <submittedName>
        <fullName evidence="6">Por secretion system C-terminal sorting domain-containing protein</fullName>
    </submittedName>
</protein>
<dbReference type="CDD" id="cd00161">
    <property type="entry name" value="beta-trefoil_Ricin-like"/>
    <property type="match status" value="1"/>
</dbReference>
<dbReference type="RefSeq" id="WP_079686817.1">
    <property type="nucleotide sequence ID" value="NZ_FUZU01000001.1"/>
</dbReference>
<name>A0A1T5KM31_9BACT</name>
<dbReference type="GO" id="GO:0004553">
    <property type="term" value="F:hydrolase activity, hydrolyzing O-glycosyl compounds"/>
    <property type="evidence" value="ECO:0007669"/>
    <property type="project" value="InterPro"/>
</dbReference>
<dbReference type="InterPro" id="IPR008979">
    <property type="entry name" value="Galactose-bd-like_sf"/>
</dbReference>
<gene>
    <name evidence="6" type="ORF">SAMN05660236_2362</name>
</gene>
<keyword evidence="2" id="KW-0378">Hydrolase</keyword>
<dbReference type="Pfam" id="PF04616">
    <property type="entry name" value="Glyco_hydro_43"/>
    <property type="match status" value="1"/>
</dbReference>
<dbReference type="EMBL" id="FUZU01000001">
    <property type="protein sequence ID" value="SKC64812.1"/>
    <property type="molecule type" value="Genomic_DNA"/>
</dbReference>
<dbReference type="SMART" id="SM00458">
    <property type="entry name" value="RICIN"/>
    <property type="match status" value="1"/>
</dbReference>
<dbReference type="InterPro" id="IPR005084">
    <property type="entry name" value="CBM6"/>
</dbReference>
<evidence type="ECO:0000313" key="6">
    <source>
        <dbReference type="EMBL" id="SKC64812.1"/>
    </source>
</evidence>
<feature type="domain" description="CBM6" evidence="5">
    <location>
        <begin position="516"/>
        <end position="643"/>
    </location>
</feature>
<proteinExistence type="inferred from homology"/>
<dbReference type="SUPFAM" id="SSF75005">
    <property type="entry name" value="Arabinanase/levansucrase/invertase"/>
    <property type="match status" value="1"/>
</dbReference>
<dbReference type="Proteomes" id="UP000190961">
    <property type="component" value="Unassembled WGS sequence"/>
</dbReference>
<dbReference type="Gene3D" id="2.80.10.50">
    <property type="match status" value="3"/>
</dbReference>
<dbReference type="SUPFAM" id="SSF50370">
    <property type="entry name" value="Ricin B-like lectins"/>
    <property type="match status" value="1"/>
</dbReference>
<dbReference type="AlphaFoldDB" id="A0A1T5KM31"/>
<keyword evidence="3" id="KW-0326">Glycosidase</keyword>
<dbReference type="SUPFAM" id="SSF49785">
    <property type="entry name" value="Galactose-binding domain-like"/>
    <property type="match status" value="1"/>
</dbReference>
<keyword evidence="7" id="KW-1185">Reference proteome</keyword>
<evidence type="ECO:0000313" key="7">
    <source>
        <dbReference type="Proteomes" id="UP000190961"/>
    </source>
</evidence>
<dbReference type="OrthoDB" id="273314at2"/>
<sequence>MKEKILQSKTVLHGLALPVLAFAAKATSNMTRSAVVSSSLVLMMTISSLSNVNAQSTFYPGGDWYDINGNIVQAVEGGIMQIGGLYYLWGMDRSQNNYRFRGVNLYSSPDLKTWTFVNTILSRTSHPDLDNDAVVERPKLLHNTNTGQYILWVHYEGWNAYSTAEVGYATSSTIGGNYTWQGHFRPLNNDSRDMNVFKDSDGKAYLISSVAINSEVVIMELNASYTAPVQEVFRGYNSNSNSGIGCEGHAILKSGGTYFWIQSFCSGWDTNDNRYFTATSLAGPWTSRGNIAPAGARTYQSQVTNAFAVTGTSATTYVYVGDRWSVGNYSMTRLILQPLQISGTTLSLPWYDQWSINTTTGIATGGPAINFNGEFRLVNKYSGKVMEVPGYATTDGTQIKQYTSNNGTNQRWIIQNLGRGEYRINNVNSGKVVDNPSASRTLGTNTIQYTYNGGYNQKWHIIPCADGSYRIDNVNSLGKIIEIADSSTVNGAGVVLGDFAYWPNQQWYIVPVQASVTIEENTTGFCSAEGTIDMNYTGYTGAGFVNTNNAVGAGINWRVNFATSGSKTFTFRYANGSGANRPANLLVNGVVVASNINFPATSTWTTWSTVTVNANISANTSAIVRLQATTAAGTANIDNIAITGSATAECGSSSSAARQESPGPLTEDRDRNAVAGYPNPFSEKAYIAVSLLQPADVTVDILNASGIKAKTYSFGILSAGTHELELDGRELPTGIYVYKTLINGKLTTGKLIKGE</sequence>
<dbReference type="InterPro" id="IPR023296">
    <property type="entry name" value="Glyco_hydro_beta-prop_sf"/>
</dbReference>
<dbReference type="InterPro" id="IPR006710">
    <property type="entry name" value="Glyco_hydro_43"/>
</dbReference>
<evidence type="ECO:0000256" key="3">
    <source>
        <dbReference type="ARBA" id="ARBA00023295"/>
    </source>
</evidence>
<dbReference type="Gene3D" id="2.115.10.20">
    <property type="entry name" value="Glycosyl hydrolase domain, family 43"/>
    <property type="match status" value="1"/>
</dbReference>
<dbReference type="Gene3D" id="2.60.120.260">
    <property type="entry name" value="Galactose-binding domain-like"/>
    <property type="match status" value="1"/>
</dbReference>
<feature type="region of interest" description="Disordered" evidence="4">
    <location>
        <begin position="651"/>
        <end position="674"/>
    </location>
</feature>
<evidence type="ECO:0000256" key="1">
    <source>
        <dbReference type="ARBA" id="ARBA00009865"/>
    </source>
</evidence>
<dbReference type="Pfam" id="PF03422">
    <property type="entry name" value="CBM_6"/>
    <property type="match status" value="1"/>
</dbReference>
<dbReference type="PROSITE" id="PS50231">
    <property type="entry name" value="RICIN_B_LECTIN"/>
    <property type="match status" value="1"/>
</dbReference>
<accession>A0A1T5KM31</accession>
<dbReference type="GO" id="GO:0005975">
    <property type="term" value="P:carbohydrate metabolic process"/>
    <property type="evidence" value="ECO:0007669"/>
    <property type="project" value="InterPro"/>
</dbReference>
<evidence type="ECO:0000259" key="5">
    <source>
        <dbReference type="PROSITE" id="PS51175"/>
    </source>
</evidence>
<dbReference type="PROSITE" id="PS51175">
    <property type="entry name" value="CBM6"/>
    <property type="match status" value="1"/>
</dbReference>